<dbReference type="RefSeq" id="XP_025568206.1">
    <property type="nucleotide sequence ID" value="XM_025705478.1"/>
</dbReference>
<dbReference type="GeneID" id="37210070"/>
<dbReference type="EMBL" id="KZ821614">
    <property type="protein sequence ID" value="PYH74412.1"/>
    <property type="molecule type" value="Genomic_DNA"/>
</dbReference>
<dbReference type="OrthoDB" id="10253954at2759"/>
<accession>A0A319D2S0</accession>
<feature type="region of interest" description="Disordered" evidence="1">
    <location>
        <begin position="20"/>
        <end position="58"/>
    </location>
</feature>
<keyword evidence="3" id="KW-1185">Reference proteome</keyword>
<organism evidence="2 3">
    <name type="scientific">Aspergillus vadensis (strain CBS 113365 / IMI 142717 / IBT 24658)</name>
    <dbReference type="NCBI Taxonomy" id="1448311"/>
    <lineage>
        <taxon>Eukaryota</taxon>
        <taxon>Fungi</taxon>
        <taxon>Dikarya</taxon>
        <taxon>Ascomycota</taxon>
        <taxon>Pezizomycotina</taxon>
        <taxon>Eurotiomycetes</taxon>
        <taxon>Eurotiomycetidae</taxon>
        <taxon>Eurotiales</taxon>
        <taxon>Aspergillaceae</taxon>
        <taxon>Aspergillus</taxon>
        <taxon>Aspergillus subgen. Circumdati</taxon>
    </lineage>
</organism>
<proteinExistence type="predicted"/>
<reference evidence="2" key="1">
    <citation type="submission" date="2016-12" db="EMBL/GenBank/DDBJ databases">
        <title>The genomes of Aspergillus section Nigri reveals drivers in fungal speciation.</title>
        <authorList>
            <consortium name="DOE Joint Genome Institute"/>
            <person name="Vesth T.C."/>
            <person name="Nybo J."/>
            <person name="Theobald S."/>
            <person name="Brandl J."/>
            <person name="Frisvad J.C."/>
            <person name="Nielsen K.F."/>
            <person name="Lyhne E.K."/>
            <person name="Kogle M.E."/>
            <person name="Kuo A."/>
            <person name="Riley R."/>
            <person name="Clum A."/>
            <person name="Nolan M."/>
            <person name="Lipzen A."/>
            <person name="Salamov A."/>
            <person name="Henrissat B."/>
            <person name="Wiebenga A."/>
            <person name="De Vries R.P."/>
            <person name="Grigoriev I.V."/>
            <person name="Mortensen U.H."/>
            <person name="Andersen M.R."/>
            <person name="Baker S.E."/>
        </authorList>
    </citation>
    <scope>NUCLEOTIDE SEQUENCE [LARGE SCALE GENOMIC DNA]</scope>
    <source>
        <strain evidence="2">CBS 113365</strain>
    </source>
</reference>
<evidence type="ECO:0000256" key="1">
    <source>
        <dbReference type="SAM" id="MobiDB-lite"/>
    </source>
</evidence>
<dbReference type="AlphaFoldDB" id="A0A319D2S0"/>
<evidence type="ECO:0000313" key="3">
    <source>
        <dbReference type="Proteomes" id="UP000248405"/>
    </source>
</evidence>
<evidence type="ECO:0000313" key="2">
    <source>
        <dbReference type="EMBL" id="PYH74412.1"/>
    </source>
</evidence>
<gene>
    <name evidence="2" type="ORF">BO88DRAFT_400086</name>
</gene>
<protein>
    <submittedName>
        <fullName evidence="2">Uncharacterized protein</fullName>
    </submittedName>
</protein>
<sequence length="58" mass="6072">MATVRSSHQLELSLRLVTQQGAPPIRGKGLDTPPAASCLGESDDPGALKGWKVDRSTA</sequence>
<name>A0A319D2S0_ASPVC</name>
<dbReference type="Proteomes" id="UP000248405">
    <property type="component" value="Unassembled WGS sequence"/>
</dbReference>